<keyword evidence="8" id="KW-0966">Cell projection</keyword>
<evidence type="ECO:0000313" key="8">
    <source>
        <dbReference type="EMBL" id="GAA3707347.1"/>
    </source>
</evidence>
<dbReference type="Proteomes" id="UP001500523">
    <property type="component" value="Unassembled WGS sequence"/>
</dbReference>
<evidence type="ECO:0000256" key="1">
    <source>
        <dbReference type="ARBA" id="ARBA00004651"/>
    </source>
</evidence>
<dbReference type="PRINTS" id="PR00953">
    <property type="entry name" value="TYPE3IMRPROT"/>
</dbReference>
<evidence type="ECO:0000313" key="9">
    <source>
        <dbReference type="Proteomes" id="UP001500523"/>
    </source>
</evidence>
<keyword evidence="3" id="KW-1003">Cell membrane</keyword>
<evidence type="ECO:0000256" key="5">
    <source>
        <dbReference type="ARBA" id="ARBA00022989"/>
    </source>
</evidence>
<proteinExistence type="inferred from homology"/>
<dbReference type="Pfam" id="PF01311">
    <property type="entry name" value="Bac_export_1"/>
    <property type="match status" value="1"/>
</dbReference>
<comment type="similarity">
    <text evidence="2">Belongs to the FliR/MopE/SpaR family.</text>
</comment>
<accession>A0ABP7DSB7</accession>
<feature type="transmembrane region" description="Helical" evidence="7">
    <location>
        <begin position="174"/>
        <end position="204"/>
    </location>
</feature>
<comment type="caution">
    <text evidence="8">The sequence shown here is derived from an EMBL/GenBank/DDBJ whole genome shotgun (WGS) entry which is preliminary data.</text>
</comment>
<evidence type="ECO:0000256" key="2">
    <source>
        <dbReference type="ARBA" id="ARBA00009772"/>
    </source>
</evidence>
<sequence>MPPVSVLDALPVEATAFLLLFARVGAVLMVLPVFSEDAIPGRIRMMIAFGMTIGLWGLLSPAVMPAARDVQALPGILMIELLTGLGLGMLVRIFFLAMATAGSIISLQIGMTSALLADAQQGGQAAALSKFLSVAASVMCMALLVHHLWIAAIVRSYTTFPVGGLPAIGDFTQLILATAGRSLALAVSLAAPMIVYGIVFNTALGLSARLAPAIQVFFVAQPLNLVFGLALFATLSGAMMTAFAGSMASWIQSVWG</sequence>
<dbReference type="RefSeq" id="WP_192124137.1">
    <property type="nucleotide sequence ID" value="NZ_BAABBF010000003.1"/>
</dbReference>
<feature type="transmembrane region" description="Helical" evidence="7">
    <location>
        <begin position="46"/>
        <end position="67"/>
    </location>
</feature>
<feature type="transmembrane region" description="Helical" evidence="7">
    <location>
        <begin position="131"/>
        <end position="154"/>
    </location>
</feature>
<dbReference type="InterPro" id="IPR002010">
    <property type="entry name" value="T3SS_IM_R"/>
</dbReference>
<evidence type="ECO:0000256" key="3">
    <source>
        <dbReference type="ARBA" id="ARBA00022475"/>
    </source>
</evidence>
<keyword evidence="4 7" id="KW-0812">Transmembrane</keyword>
<gene>
    <name evidence="8" type="primary">fliR</name>
    <name evidence="8" type="ORF">GCM10022268_15940</name>
</gene>
<keyword evidence="6 7" id="KW-0472">Membrane</keyword>
<keyword evidence="9" id="KW-1185">Reference proteome</keyword>
<keyword evidence="8" id="KW-0969">Cilium</keyword>
<evidence type="ECO:0000256" key="6">
    <source>
        <dbReference type="ARBA" id="ARBA00023136"/>
    </source>
</evidence>
<feature type="transmembrane region" description="Helical" evidence="7">
    <location>
        <begin position="14"/>
        <end position="34"/>
    </location>
</feature>
<name>A0ABP7DSB7_9SPHN</name>
<reference evidence="9" key="1">
    <citation type="journal article" date="2019" name="Int. J. Syst. Evol. Microbiol.">
        <title>The Global Catalogue of Microorganisms (GCM) 10K type strain sequencing project: providing services to taxonomists for standard genome sequencing and annotation.</title>
        <authorList>
            <consortium name="The Broad Institute Genomics Platform"/>
            <consortium name="The Broad Institute Genome Sequencing Center for Infectious Disease"/>
            <person name="Wu L."/>
            <person name="Ma J."/>
        </authorList>
    </citation>
    <scope>NUCLEOTIDE SEQUENCE [LARGE SCALE GENOMIC DNA]</scope>
    <source>
        <strain evidence="9">JCM 17498</strain>
    </source>
</reference>
<dbReference type="PANTHER" id="PTHR30065">
    <property type="entry name" value="FLAGELLAR BIOSYNTHETIC PROTEIN FLIR"/>
    <property type="match status" value="1"/>
</dbReference>
<protein>
    <submittedName>
        <fullName evidence="8">Flagellar biosynthetic protein FliR</fullName>
    </submittedName>
</protein>
<evidence type="ECO:0000256" key="4">
    <source>
        <dbReference type="ARBA" id="ARBA00022692"/>
    </source>
</evidence>
<keyword evidence="8" id="KW-0282">Flagellum</keyword>
<keyword evidence="5 7" id="KW-1133">Transmembrane helix</keyword>
<organism evidence="8 9">
    <name type="scientific">Sphingomonas cynarae</name>
    <dbReference type="NCBI Taxonomy" id="930197"/>
    <lineage>
        <taxon>Bacteria</taxon>
        <taxon>Pseudomonadati</taxon>
        <taxon>Pseudomonadota</taxon>
        <taxon>Alphaproteobacteria</taxon>
        <taxon>Sphingomonadales</taxon>
        <taxon>Sphingomonadaceae</taxon>
        <taxon>Sphingomonas</taxon>
    </lineage>
</organism>
<comment type="subcellular location">
    <subcellularLocation>
        <location evidence="1">Cell membrane</location>
        <topology evidence="1">Multi-pass membrane protein</topology>
    </subcellularLocation>
</comment>
<feature type="transmembrane region" description="Helical" evidence="7">
    <location>
        <begin position="225"/>
        <end position="251"/>
    </location>
</feature>
<feature type="transmembrane region" description="Helical" evidence="7">
    <location>
        <begin position="87"/>
        <end position="110"/>
    </location>
</feature>
<evidence type="ECO:0000256" key="7">
    <source>
        <dbReference type="SAM" id="Phobius"/>
    </source>
</evidence>
<dbReference type="EMBL" id="BAABBF010000003">
    <property type="protein sequence ID" value="GAA3707347.1"/>
    <property type="molecule type" value="Genomic_DNA"/>
</dbReference>
<dbReference type="PANTHER" id="PTHR30065:SF8">
    <property type="entry name" value="FLAGELLAR BIOSYNTHETIC PROTEIN FLIR"/>
    <property type="match status" value="1"/>
</dbReference>